<accession>A0A8S5REU8</accession>
<name>A0A8S5REU8_9VIRU</name>
<proteinExistence type="predicted"/>
<sequence>MTGYMNDRAVFVAKKQIWREQVSTQKYIVQRSIERQKWIIFWIPEK</sequence>
<protein>
    <submittedName>
        <fullName evidence="1">Uncharacterized protein</fullName>
    </submittedName>
</protein>
<reference evidence="1" key="1">
    <citation type="journal article" date="2021" name="Proc. Natl. Acad. Sci. U.S.A.">
        <title>A Catalog of Tens of Thousands of Viruses from Human Metagenomes Reveals Hidden Associations with Chronic Diseases.</title>
        <authorList>
            <person name="Tisza M.J."/>
            <person name="Buck C.B."/>
        </authorList>
    </citation>
    <scope>NUCLEOTIDE SEQUENCE</scope>
    <source>
        <strain evidence="1">CtkyY8</strain>
    </source>
</reference>
<evidence type="ECO:0000313" key="1">
    <source>
        <dbReference type="EMBL" id="DAE29601.1"/>
    </source>
</evidence>
<dbReference type="EMBL" id="BK059095">
    <property type="protein sequence ID" value="DAE29601.1"/>
    <property type="molecule type" value="Genomic_DNA"/>
</dbReference>
<organism evidence="1">
    <name type="scientific">virus sp. ctkyY8</name>
    <dbReference type="NCBI Taxonomy" id="2827995"/>
    <lineage>
        <taxon>Viruses</taxon>
    </lineage>
</organism>